<gene>
    <name evidence="1" type="ORF">UFOVP157_38</name>
</gene>
<sequence length="75" mass="8572">MTTMRFNYSLVQRLGFDAYVSNVVVNLIEDGLLHDGYRFENETYSLGVDLIKDKYLVTVRAYVASMGWQTAEIAV</sequence>
<accession>A0A6J7W929</accession>
<protein>
    <submittedName>
        <fullName evidence="1">Uncharacterized protein</fullName>
    </submittedName>
</protein>
<dbReference type="EMBL" id="LR798206">
    <property type="protein sequence ID" value="CAB5178795.1"/>
    <property type="molecule type" value="Genomic_DNA"/>
</dbReference>
<organism evidence="1">
    <name type="scientific">uncultured Caudovirales phage</name>
    <dbReference type="NCBI Taxonomy" id="2100421"/>
    <lineage>
        <taxon>Viruses</taxon>
        <taxon>Duplodnaviria</taxon>
        <taxon>Heunggongvirae</taxon>
        <taxon>Uroviricota</taxon>
        <taxon>Caudoviricetes</taxon>
        <taxon>Peduoviridae</taxon>
        <taxon>Maltschvirus</taxon>
        <taxon>Maltschvirus maltsch</taxon>
    </lineage>
</organism>
<name>A0A6J7W929_9CAUD</name>
<evidence type="ECO:0000313" key="1">
    <source>
        <dbReference type="EMBL" id="CAB5178795.1"/>
    </source>
</evidence>
<proteinExistence type="predicted"/>
<reference evidence="1" key="1">
    <citation type="submission" date="2020-05" db="EMBL/GenBank/DDBJ databases">
        <authorList>
            <person name="Chiriac C."/>
            <person name="Salcher M."/>
            <person name="Ghai R."/>
            <person name="Kavagutti S V."/>
        </authorList>
    </citation>
    <scope>NUCLEOTIDE SEQUENCE</scope>
</reference>